<proteinExistence type="inferred from homology"/>
<accession>A0A9W3K0I6</accession>
<feature type="domain" description="AMP-binding enzyme C-terminal" evidence="6">
    <location>
        <begin position="451"/>
        <end position="525"/>
    </location>
</feature>
<dbReference type="InterPro" id="IPR020845">
    <property type="entry name" value="AMP-binding_CS"/>
</dbReference>
<reference evidence="7 8" key="1">
    <citation type="journal article" date="2012" name="J. Bacteriol.">
        <title>Complete Genome Sequence of Burkholderia sp. Strain GG4, a Betaproteobacterium That Reduces 3-Oxo-N-Acylhomoserine Lactones and Produces Different N-Acylhomoserine Lactones.</title>
        <authorList>
            <person name="Hong K.W."/>
            <person name="Koh C.L."/>
            <person name="Sam C.K."/>
            <person name="Yin W.F."/>
            <person name="Chan K.G."/>
        </authorList>
    </citation>
    <scope>NUCLEOTIDE SEQUENCE [LARGE SCALE GENOMIC DNA]</scope>
    <source>
        <strain evidence="7 8">GG4</strain>
    </source>
</reference>
<dbReference type="Pfam" id="PF00501">
    <property type="entry name" value="AMP-binding"/>
    <property type="match status" value="1"/>
</dbReference>
<dbReference type="NCBIfam" id="NF004837">
    <property type="entry name" value="PRK06187.1"/>
    <property type="match status" value="1"/>
</dbReference>
<evidence type="ECO:0000313" key="7">
    <source>
        <dbReference type="EMBL" id="AFQ47945.1"/>
    </source>
</evidence>
<comment type="similarity">
    <text evidence="1">Belongs to the ATP-dependent AMP-binding enzyme family.</text>
</comment>
<gene>
    <name evidence="7" type="ORF">GEM_1520</name>
</gene>
<keyword evidence="2 7" id="KW-0436">Ligase</keyword>
<evidence type="ECO:0000259" key="6">
    <source>
        <dbReference type="Pfam" id="PF13193"/>
    </source>
</evidence>
<dbReference type="KEGG" id="bct:GEM_1520"/>
<evidence type="ECO:0000256" key="1">
    <source>
        <dbReference type="ARBA" id="ARBA00006432"/>
    </source>
</evidence>
<dbReference type="Gene3D" id="3.30.300.30">
    <property type="match status" value="1"/>
</dbReference>
<dbReference type="NCBIfam" id="NF004674">
    <property type="entry name" value="PRK06018.1"/>
    <property type="match status" value="1"/>
</dbReference>
<evidence type="ECO:0000259" key="5">
    <source>
        <dbReference type="Pfam" id="PF00501"/>
    </source>
</evidence>
<evidence type="ECO:0000313" key="8">
    <source>
        <dbReference type="Proteomes" id="UP000032866"/>
    </source>
</evidence>
<dbReference type="GO" id="GO:0016874">
    <property type="term" value="F:ligase activity"/>
    <property type="evidence" value="ECO:0007669"/>
    <property type="project" value="UniProtKB-KW"/>
</dbReference>
<name>A0A9W3K0I6_BURCE</name>
<dbReference type="InterPro" id="IPR000873">
    <property type="entry name" value="AMP-dep_synth/lig_dom"/>
</dbReference>
<dbReference type="InterPro" id="IPR042099">
    <property type="entry name" value="ANL_N_sf"/>
</dbReference>
<dbReference type="PANTHER" id="PTHR43859">
    <property type="entry name" value="ACYL-ACTIVATING ENZYME"/>
    <property type="match status" value="1"/>
</dbReference>
<dbReference type="InterPro" id="IPR025110">
    <property type="entry name" value="AMP-bd_C"/>
</dbReference>
<keyword evidence="4" id="KW-0443">Lipid metabolism</keyword>
<protein>
    <submittedName>
        <fullName evidence="7">AMP-dependent synthetase and ligase</fullName>
    </submittedName>
</protein>
<dbReference type="PANTHER" id="PTHR43859:SF4">
    <property type="entry name" value="BUTANOATE--COA LIGASE AAE1-RELATED"/>
    <property type="match status" value="1"/>
</dbReference>
<organism evidence="7 8">
    <name type="scientific">Burkholderia cepacia GG4</name>
    <dbReference type="NCBI Taxonomy" id="1009846"/>
    <lineage>
        <taxon>Bacteria</taxon>
        <taxon>Pseudomonadati</taxon>
        <taxon>Pseudomonadota</taxon>
        <taxon>Betaproteobacteria</taxon>
        <taxon>Burkholderiales</taxon>
        <taxon>Burkholderiaceae</taxon>
        <taxon>Burkholderia</taxon>
        <taxon>Burkholderia cepacia complex</taxon>
    </lineage>
</organism>
<feature type="domain" description="AMP-dependent synthetase/ligase" evidence="5">
    <location>
        <begin position="22"/>
        <end position="403"/>
    </location>
</feature>
<dbReference type="Gene3D" id="3.40.50.12780">
    <property type="entry name" value="N-terminal domain of ligase-like"/>
    <property type="match status" value="1"/>
</dbReference>
<evidence type="ECO:0000256" key="4">
    <source>
        <dbReference type="ARBA" id="ARBA00023098"/>
    </source>
</evidence>
<dbReference type="PROSITE" id="PS00455">
    <property type="entry name" value="AMP_BINDING"/>
    <property type="match status" value="1"/>
</dbReference>
<dbReference type="CDD" id="cd12119">
    <property type="entry name" value="ttLC_FACS_AlkK_like"/>
    <property type="match status" value="1"/>
</dbReference>
<evidence type="ECO:0000256" key="2">
    <source>
        <dbReference type="ARBA" id="ARBA00022598"/>
    </source>
</evidence>
<dbReference type="GO" id="GO:0006631">
    <property type="term" value="P:fatty acid metabolic process"/>
    <property type="evidence" value="ECO:0007669"/>
    <property type="project" value="UniProtKB-KW"/>
</dbReference>
<dbReference type="Proteomes" id="UP000032866">
    <property type="component" value="Chromosome 1"/>
</dbReference>
<dbReference type="EMBL" id="CP003774">
    <property type="protein sequence ID" value="AFQ47945.1"/>
    <property type="molecule type" value="Genomic_DNA"/>
</dbReference>
<dbReference type="RefSeq" id="WP_014896822.1">
    <property type="nucleotide sequence ID" value="NC_018513.1"/>
</dbReference>
<dbReference type="Pfam" id="PF13193">
    <property type="entry name" value="AMP-binding_C"/>
    <property type="match status" value="1"/>
</dbReference>
<sequence>MGKPLLGQMMDMPLLVSSLIAHAARYAGDTEIVSKRVEGDLHRYTYRDCEQRAKRLAQALARLGVESGDRVGTLAWNGYRHLEAYYGIGGMGAVCHTINPRLFPEQIAYIINHAEDRYVFFDLNFAPLVDAIAPQCPHVQGWIAMTDAAHLPSGATPYRCYETLVEAEDGRYDWPRLDELQASGLCYTSGTTGNPKGVLYSHRSTVLHAYGAALPDAMNLSALDAVLPVVPMFHVNAWGLPYAVPLTGGKLVLPGKDLDGKSLYELMEAERVTFSAGVPTVWLGLLNYMREAGVRFSTLNRTVIGGSACPPAMLRTFEDEYGVRVIHAWGMTELSPLGTLAKLNWAQSQRPLDAQRRLLEKQGRVICGVDMRIVGDDGRELAWDGVAFGELQVRGPWVIDHYFKSDTSPLSDGWFPTGDVATIDPDGFLQITDRSKDVIKSGGEWISSIDIENVAIAHPGVAEAACIACAHPKWTERPLLVVVPREGANLSRDVLLAFYEGKVAKWWVPDDVVFVESLPHTATGKLQKLKLRETFRDYVLPTAVCEP</sequence>
<dbReference type="AlphaFoldDB" id="A0A9W3K0I6"/>
<dbReference type="InterPro" id="IPR045851">
    <property type="entry name" value="AMP-bd_C_sf"/>
</dbReference>
<dbReference type="SUPFAM" id="SSF56801">
    <property type="entry name" value="Acetyl-CoA synthetase-like"/>
    <property type="match status" value="1"/>
</dbReference>
<keyword evidence="3" id="KW-0276">Fatty acid metabolism</keyword>
<evidence type="ECO:0000256" key="3">
    <source>
        <dbReference type="ARBA" id="ARBA00022832"/>
    </source>
</evidence>
<dbReference type="FunFam" id="3.30.300.30:FF:000008">
    <property type="entry name" value="2,3-dihydroxybenzoate-AMP ligase"/>
    <property type="match status" value="1"/>
</dbReference>
<dbReference type="NCBIfam" id="NF005426">
    <property type="entry name" value="PRK07008.1"/>
    <property type="match status" value="1"/>
</dbReference>